<dbReference type="Proteomes" id="UP000199420">
    <property type="component" value="Unassembled WGS sequence"/>
</dbReference>
<dbReference type="OrthoDB" id="1685145at2"/>
<dbReference type="RefSeq" id="WP_091336745.1">
    <property type="nucleotide sequence ID" value="NZ_FNYC01000012.1"/>
</dbReference>
<proteinExistence type="predicted"/>
<dbReference type="Pfam" id="PF09343">
    <property type="entry name" value="DUF2460"/>
    <property type="match status" value="1"/>
</dbReference>
<evidence type="ECO:0000259" key="1">
    <source>
        <dbReference type="Pfam" id="PF09343"/>
    </source>
</evidence>
<organism evidence="2 3">
    <name type="scientific">Frateuria terrea</name>
    <dbReference type="NCBI Taxonomy" id="529704"/>
    <lineage>
        <taxon>Bacteria</taxon>
        <taxon>Pseudomonadati</taxon>
        <taxon>Pseudomonadota</taxon>
        <taxon>Gammaproteobacteria</taxon>
        <taxon>Lysobacterales</taxon>
        <taxon>Rhodanobacteraceae</taxon>
        <taxon>Frateuria</taxon>
    </lineage>
</organism>
<gene>
    <name evidence="2" type="ORF">SAMN04487997_0225</name>
</gene>
<dbReference type="AlphaFoldDB" id="A0A1H6ZRZ4"/>
<dbReference type="EMBL" id="FNYC01000012">
    <property type="protein sequence ID" value="SEJ56121.1"/>
    <property type="molecule type" value="Genomic_DNA"/>
</dbReference>
<sequence length="118" mass="13652">MSINTFPTFPGVTWDIKKRSLWSTDVETTASGAEFRTGRWTAPVYEFDLTFAYLSQADFQTFQSFFDGQQGSLTPFYLNVPNDPASPFTVRFVDDKVEFNQMLNQMYEVQTVTMRTVR</sequence>
<keyword evidence="3" id="KW-1185">Reference proteome</keyword>
<evidence type="ECO:0000313" key="2">
    <source>
        <dbReference type="EMBL" id="SEJ56121.1"/>
    </source>
</evidence>
<dbReference type="InterPro" id="IPR011740">
    <property type="entry name" value="DUF2460"/>
</dbReference>
<dbReference type="STRING" id="529704.SAMN02927913_2164"/>
<feature type="domain" description="DUF2460" evidence="1">
    <location>
        <begin position="10"/>
        <end position="86"/>
    </location>
</feature>
<protein>
    <recommendedName>
        <fullName evidence="1">DUF2460 domain-containing protein</fullName>
    </recommendedName>
</protein>
<accession>A0A1H6ZRZ4</accession>
<reference evidence="2 3" key="1">
    <citation type="submission" date="2016-10" db="EMBL/GenBank/DDBJ databases">
        <authorList>
            <person name="de Groot N.N."/>
        </authorList>
    </citation>
    <scope>NUCLEOTIDE SEQUENCE [LARGE SCALE GENOMIC DNA]</scope>
    <source>
        <strain evidence="2 3">DSM 26515</strain>
    </source>
</reference>
<name>A0A1H6ZRZ4_9GAMM</name>
<evidence type="ECO:0000313" key="3">
    <source>
        <dbReference type="Proteomes" id="UP000199420"/>
    </source>
</evidence>